<evidence type="ECO:0000313" key="2">
    <source>
        <dbReference type="Proteomes" id="UP000077315"/>
    </source>
</evidence>
<name>A0A162TFW3_PHYB8</name>
<organism evidence="1 2">
    <name type="scientific">Phycomyces blakesleeanus (strain ATCC 8743b / DSM 1359 / FGSC 10004 / NBRC 33097 / NRRL 1555)</name>
    <dbReference type="NCBI Taxonomy" id="763407"/>
    <lineage>
        <taxon>Eukaryota</taxon>
        <taxon>Fungi</taxon>
        <taxon>Fungi incertae sedis</taxon>
        <taxon>Mucoromycota</taxon>
        <taxon>Mucoromycotina</taxon>
        <taxon>Mucoromycetes</taxon>
        <taxon>Mucorales</taxon>
        <taxon>Phycomycetaceae</taxon>
        <taxon>Phycomyces</taxon>
    </lineage>
</organism>
<gene>
    <name evidence="1" type="ORF">PHYBLDRAFT_73006</name>
</gene>
<protein>
    <submittedName>
        <fullName evidence="1">Uncharacterized protein</fullName>
    </submittedName>
</protein>
<sequence>MVLDASTQTNVWLIIVGKVIKIGYKGAIDCTFVCVFYKIKFKVFDAPFGLAGVSIYRLNYNLPYICADFYWVHIRNSSMIDRDHLRPLVRFPFELSIIFALNIGTKDNAR</sequence>
<dbReference type="VEuPathDB" id="FungiDB:PHYBLDRAFT_73006"/>
<dbReference type="AlphaFoldDB" id="A0A162TFW3"/>
<dbReference type="Proteomes" id="UP000077315">
    <property type="component" value="Unassembled WGS sequence"/>
</dbReference>
<keyword evidence="2" id="KW-1185">Reference proteome</keyword>
<accession>A0A162TFW3</accession>
<proteinExistence type="predicted"/>
<evidence type="ECO:0000313" key="1">
    <source>
        <dbReference type="EMBL" id="OAD68262.1"/>
    </source>
</evidence>
<dbReference type="EMBL" id="KV440995">
    <property type="protein sequence ID" value="OAD68262.1"/>
    <property type="molecule type" value="Genomic_DNA"/>
</dbReference>
<dbReference type="InParanoid" id="A0A162TFW3"/>
<reference evidence="2" key="1">
    <citation type="submission" date="2015-06" db="EMBL/GenBank/DDBJ databases">
        <title>Expansion of signal transduction pathways in fungi by whole-genome duplication.</title>
        <authorList>
            <consortium name="DOE Joint Genome Institute"/>
            <person name="Corrochano L.M."/>
            <person name="Kuo A."/>
            <person name="Marcet-Houben M."/>
            <person name="Polaino S."/>
            <person name="Salamov A."/>
            <person name="Villalobos J.M."/>
            <person name="Alvarez M.I."/>
            <person name="Avalos J."/>
            <person name="Benito E.P."/>
            <person name="Benoit I."/>
            <person name="Burger G."/>
            <person name="Camino L.P."/>
            <person name="Canovas D."/>
            <person name="Cerda-Olmedo E."/>
            <person name="Cheng J.-F."/>
            <person name="Dominguez A."/>
            <person name="Elias M."/>
            <person name="Eslava A.P."/>
            <person name="Glaser F."/>
            <person name="Grimwood J."/>
            <person name="Gutierrez G."/>
            <person name="Heitman J."/>
            <person name="Henrissat B."/>
            <person name="Iturriaga E.A."/>
            <person name="Lang B.F."/>
            <person name="Lavin J.L."/>
            <person name="Lee S."/>
            <person name="Li W."/>
            <person name="Lindquist E."/>
            <person name="Lopez-Garcia S."/>
            <person name="Luque E.M."/>
            <person name="Marcos A.T."/>
            <person name="Martin J."/>
            <person name="McCluskey K."/>
            <person name="Medina H.R."/>
            <person name="Miralles-Duran A."/>
            <person name="Miyazaki A."/>
            <person name="Munoz-Torres E."/>
            <person name="Oguiza J.A."/>
            <person name="Ohm R."/>
            <person name="Olmedo M."/>
            <person name="Orejas M."/>
            <person name="Ortiz-Castellanos L."/>
            <person name="Pisabarro A.G."/>
            <person name="Rodriguez-Romero J."/>
            <person name="Ruiz-Herrera J."/>
            <person name="Ruiz-Vazquez R."/>
            <person name="Sanz C."/>
            <person name="Schackwitz W."/>
            <person name="Schmutz J."/>
            <person name="Shahriari M."/>
            <person name="Shelest E."/>
            <person name="Silva-Franco F."/>
            <person name="Soanes D."/>
            <person name="Syed K."/>
            <person name="Tagua V.G."/>
            <person name="Talbot N.J."/>
            <person name="Thon M."/>
            <person name="De vries R.P."/>
            <person name="Wiebenga A."/>
            <person name="Yadav J.S."/>
            <person name="Braun E.L."/>
            <person name="Baker S."/>
            <person name="Garre V."/>
            <person name="Horwitz B."/>
            <person name="Torres-Martinez S."/>
            <person name="Idnurm A."/>
            <person name="Herrera-Estrella A."/>
            <person name="Gabaldon T."/>
            <person name="Grigoriev I.V."/>
        </authorList>
    </citation>
    <scope>NUCLEOTIDE SEQUENCE [LARGE SCALE GENOMIC DNA]</scope>
    <source>
        <strain evidence="2">NRRL 1555(-)</strain>
    </source>
</reference>
<dbReference type="GeneID" id="29003665"/>
<dbReference type="RefSeq" id="XP_018286302.1">
    <property type="nucleotide sequence ID" value="XM_018442759.1"/>
</dbReference>